<proteinExistence type="inferred from homology"/>
<evidence type="ECO:0000256" key="6">
    <source>
        <dbReference type="ARBA" id="ARBA00023157"/>
    </source>
</evidence>
<comment type="caution">
    <text evidence="9">The sequence shown here is derived from an EMBL/GenBank/DDBJ whole genome shotgun (WGS) entry which is preliminary data.</text>
</comment>
<dbReference type="SUPFAM" id="SSF55399">
    <property type="entry name" value="Subtilisin inhibitor"/>
    <property type="match status" value="1"/>
</dbReference>
<organism evidence="9 10">
    <name type="scientific">Streptomyces colonosanans</name>
    <dbReference type="NCBI Taxonomy" id="1428652"/>
    <lineage>
        <taxon>Bacteria</taxon>
        <taxon>Bacillati</taxon>
        <taxon>Actinomycetota</taxon>
        <taxon>Actinomycetes</taxon>
        <taxon>Kitasatosporales</taxon>
        <taxon>Streptomycetaceae</taxon>
        <taxon>Streptomyces</taxon>
    </lineage>
</organism>
<dbReference type="EMBL" id="MLYP01000039">
    <property type="protein sequence ID" value="OIJ92020.1"/>
    <property type="molecule type" value="Genomic_DNA"/>
</dbReference>
<dbReference type="InterPro" id="IPR023549">
    <property type="entry name" value="Subtilisin_inhibitor"/>
</dbReference>
<keyword evidence="4" id="KW-0646">Protease inhibitor</keyword>
<evidence type="ECO:0000256" key="4">
    <source>
        <dbReference type="ARBA" id="ARBA00022690"/>
    </source>
</evidence>
<evidence type="ECO:0000256" key="7">
    <source>
        <dbReference type="SAM" id="SignalP"/>
    </source>
</evidence>
<comment type="similarity">
    <text evidence="2">Belongs to the protease inhibitor I16 (SSI) family.</text>
</comment>
<evidence type="ECO:0000256" key="3">
    <source>
        <dbReference type="ARBA" id="ARBA00022525"/>
    </source>
</evidence>
<dbReference type="Proteomes" id="UP000179935">
    <property type="component" value="Unassembled WGS sequence"/>
</dbReference>
<dbReference type="Gene3D" id="3.30.350.10">
    <property type="entry name" value="Subtilisin inhibitor-like"/>
    <property type="match status" value="1"/>
</dbReference>
<evidence type="ECO:0000256" key="5">
    <source>
        <dbReference type="ARBA" id="ARBA00022900"/>
    </source>
</evidence>
<keyword evidence="7" id="KW-0732">Signal</keyword>
<dbReference type="GO" id="GO:0004867">
    <property type="term" value="F:serine-type endopeptidase inhibitor activity"/>
    <property type="evidence" value="ECO:0007669"/>
    <property type="project" value="UniProtKB-KW"/>
</dbReference>
<feature type="domain" description="Subtilisin inhibitor" evidence="8">
    <location>
        <begin position="40"/>
        <end position="118"/>
    </location>
</feature>
<evidence type="ECO:0000256" key="2">
    <source>
        <dbReference type="ARBA" id="ARBA00010472"/>
    </source>
</evidence>
<accession>A0A1S2PED2</accession>
<dbReference type="OrthoDB" id="3427327at2"/>
<gene>
    <name evidence="9" type="ORF">BIV24_14760</name>
</gene>
<feature type="signal peptide" evidence="7">
    <location>
        <begin position="1"/>
        <end position="26"/>
    </location>
</feature>
<dbReference type="Pfam" id="PF00720">
    <property type="entry name" value="SSI"/>
    <property type="match status" value="1"/>
</dbReference>
<evidence type="ECO:0000313" key="10">
    <source>
        <dbReference type="Proteomes" id="UP000179935"/>
    </source>
</evidence>
<keyword evidence="5" id="KW-0722">Serine protease inhibitor</keyword>
<sequence length="143" mass="15405">MIQITTRRALLGAVALLSMAAAPAVAYDHVHPSAPRGDRLVITVSHAGRADGTYLLRCHPARGSHPNPAGACATLDRRTVWGRDPFAPVPPLRLCTMEYGGPATAHITGSWAGRPVAARYNRRNGCEIARWNELVPLLPKVRS</sequence>
<comment type="subcellular location">
    <subcellularLocation>
        <location evidence="1">Secreted</location>
    </subcellularLocation>
</comment>
<dbReference type="AlphaFoldDB" id="A0A1S2PED2"/>
<evidence type="ECO:0000313" key="9">
    <source>
        <dbReference type="EMBL" id="OIJ92020.1"/>
    </source>
</evidence>
<dbReference type="GO" id="GO:0005576">
    <property type="term" value="C:extracellular region"/>
    <property type="evidence" value="ECO:0007669"/>
    <property type="project" value="UniProtKB-SubCell"/>
</dbReference>
<dbReference type="STRING" id="1428652.BIV24_14760"/>
<keyword evidence="3" id="KW-0964">Secreted</keyword>
<protein>
    <recommendedName>
        <fullName evidence="8">Subtilisin inhibitor domain-containing protein</fullName>
    </recommendedName>
</protein>
<dbReference type="RefSeq" id="WP_071366749.1">
    <property type="nucleotide sequence ID" value="NZ_MLYP01000039.1"/>
</dbReference>
<evidence type="ECO:0000256" key="1">
    <source>
        <dbReference type="ARBA" id="ARBA00004613"/>
    </source>
</evidence>
<reference evidence="9 10" key="1">
    <citation type="submission" date="2016-10" db="EMBL/GenBank/DDBJ databases">
        <title>Genome sequence of Streptomyces sp. MUSC 93.</title>
        <authorList>
            <person name="Lee L.-H."/>
            <person name="Ser H.-L."/>
            <person name="Law J.W.-F."/>
        </authorList>
    </citation>
    <scope>NUCLEOTIDE SEQUENCE [LARGE SCALE GENOMIC DNA]</scope>
    <source>
        <strain evidence="9 10">MUSC 93</strain>
    </source>
</reference>
<dbReference type="InterPro" id="IPR020054">
    <property type="entry name" value="Prot_inh_SSI_I16_CS"/>
</dbReference>
<dbReference type="InterPro" id="IPR036819">
    <property type="entry name" value="Subtilisin_inhibitor-like_sf"/>
</dbReference>
<dbReference type="PROSITE" id="PS00999">
    <property type="entry name" value="SSI"/>
    <property type="match status" value="1"/>
</dbReference>
<feature type="chain" id="PRO_5010342342" description="Subtilisin inhibitor domain-containing protein" evidence="7">
    <location>
        <begin position="27"/>
        <end position="143"/>
    </location>
</feature>
<keyword evidence="10" id="KW-1185">Reference proteome</keyword>
<name>A0A1S2PED2_9ACTN</name>
<keyword evidence="6" id="KW-1015">Disulfide bond</keyword>
<evidence type="ECO:0000259" key="8">
    <source>
        <dbReference type="Pfam" id="PF00720"/>
    </source>
</evidence>